<evidence type="ECO:0000313" key="1">
    <source>
        <dbReference type="EnsemblMetazoa" id="MESCA004321-PA"/>
    </source>
</evidence>
<reference evidence="2" key="1">
    <citation type="submission" date="2013-02" db="EMBL/GenBank/DDBJ databases">
        <authorList>
            <person name="Hughes D."/>
        </authorList>
    </citation>
    <scope>NUCLEOTIDE SEQUENCE</scope>
    <source>
        <strain>Durham</strain>
        <strain evidence="2">NC isolate 2 -- Noor lab</strain>
    </source>
</reference>
<dbReference type="AlphaFoldDB" id="T1GLC1"/>
<keyword evidence="2" id="KW-1185">Reference proteome</keyword>
<proteinExistence type="predicted"/>
<reference evidence="1" key="2">
    <citation type="submission" date="2015-06" db="UniProtKB">
        <authorList>
            <consortium name="EnsemblMetazoa"/>
        </authorList>
    </citation>
    <scope>IDENTIFICATION</scope>
</reference>
<accession>T1GLC1</accession>
<sequence>MGIHLNPFEMPRLNIINDDQDRHSSTYSFDNDETNFDEFITQQFNLITDDEINVVEGLPPLVVQETTSASSVQQSTRNLLSTGVELLSNSRASEASDL</sequence>
<protein>
    <submittedName>
        <fullName evidence="1">Uncharacterized protein</fullName>
    </submittedName>
</protein>
<organism evidence="1 2">
    <name type="scientific">Megaselia scalaris</name>
    <name type="common">Humpbacked fly</name>
    <name type="synonym">Phora scalaris</name>
    <dbReference type="NCBI Taxonomy" id="36166"/>
    <lineage>
        <taxon>Eukaryota</taxon>
        <taxon>Metazoa</taxon>
        <taxon>Ecdysozoa</taxon>
        <taxon>Arthropoda</taxon>
        <taxon>Hexapoda</taxon>
        <taxon>Insecta</taxon>
        <taxon>Pterygota</taxon>
        <taxon>Neoptera</taxon>
        <taxon>Endopterygota</taxon>
        <taxon>Diptera</taxon>
        <taxon>Brachycera</taxon>
        <taxon>Muscomorpha</taxon>
        <taxon>Platypezoidea</taxon>
        <taxon>Phoridae</taxon>
        <taxon>Megaseliini</taxon>
        <taxon>Megaselia</taxon>
    </lineage>
</organism>
<dbReference type="EMBL" id="CAQQ02050745">
    <property type="status" value="NOT_ANNOTATED_CDS"/>
    <property type="molecule type" value="Genomic_DNA"/>
</dbReference>
<name>T1GLC1_MEGSC</name>
<dbReference type="Proteomes" id="UP000015102">
    <property type="component" value="Unassembled WGS sequence"/>
</dbReference>
<evidence type="ECO:0000313" key="2">
    <source>
        <dbReference type="Proteomes" id="UP000015102"/>
    </source>
</evidence>
<dbReference type="HOGENOM" id="CLU_2339506_0_0_1"/>
<dbReference type="EnsemblMetazoa" id="MESCA004321-RA">
    <property type="protein sequence ID" value="MESCA004321-PA"/>
    <property type="gene ID" value="MESCA004321"/>
</dbReference>